<accession>A0A1H2ZTS6</accession>
<protein>
    <recommendedName>
        <fullName evidence="3">DUF3990 domain-containing protein</fullName>
    </recommendedName>
</protein>
<reference evidence="1 2" key="1">
    <citation type="submission" date="2016-10" db="EMBL/GenBank/DDBJ databases">
        <authorList>
            <person name="Varghese N."/>
            <person name="Submissions S."/>
        </authorList>
    </citation>
    <scope>NUCLEOTIDE SEQUENCE [LARGE SCALE GENOMIC DNA]</scope>
    <source>
        <strain evidence="1 2">WCC6</strain>
    </source>
</reference>
<evidence type="ECO:0000313" key="1">
    <source>
        <dbReference type="EMBL" id="SDX20701.1"/>
    </source>
</evidence>
<name>A0A1H2ZTS6_ACIFE</name>
<proteinExistence type="predicted"/>
<dbReference type="Gene3D" id="3.90.175.10">
    <property type="entry name" value="Diphtheria Toxin, domain 1"/>
    <property type="match status" value="1"/>
</dbReference>
<evidence type="ECO:0008006" key="3">
    <source>
        <dbReference type="Google" id="ProtNLM"/>
    </source>
</evidence>
<dbReference type="RefSeq" id="WP_074707771.1">
    <property type="nucleotide sequence ID" value="NZ_FNOP01000016.1"/>
</dbReference>
<dbReference type="AlphaFoldDB" id="A0A1H2ZTS6"/>
<dbReference type="Proteomes" id="UP000182379">
    <property type="component" value="Unassembled WGS sequence"/>
</dbReference>
<gene>
    <name evidence="1" type="ORF">SAMN05216495_11640</name>
</gene>
<organism evidence="1 2">
    <name type="scientific">Acidaminococcus fermentans</name>
    <dbReference type="NCBI Taxonomy" id="905"/>
    <lineage>
        <taxon>Bacteria</taxon>
        <taxon>Bacillati</taxon>
        <taxon>Bacillota</taxon>
        <taxon>Negativicutes</taxon>
        <taxon>Acidaminococcales</taxon>
        <taxon>Acidaminococcaceae</taxon>
        <taxon>Acidaminococcus</taxon>
    </lineage>
</organism>
<comment type="caution">
    <text evidence="1">The sequence shown here is derived from an EMBL/GenBank/DDBJ whole genome shotgun (WGS) entry which is preliminary data.</text>
</comment>
<dbReference type="EMBL" id="FNOP01000016">
    <property type="protein sequence ID" value="SDX20701.1"/>
    <property type="molecule type" value="Genomic_DNA"/>
</dbReference>
<dbReference type="SUPFAM" id="SSF56399">
    <property type="entry name" value="ADP-ribosylation"/>
    <property type="match status" value="1"/>
</dbReference>
<sequence>MFKETVYHGTIQQKADAIVKEGFIESSKDIEWLGTGIYFFAKREDAELWAENEAAKKKNKVTKPCLLQANIFCNDNEFLDLDIEENMAEMERTILPFLEKGEEGHPVINGDNSGVKLRCLACNFYKKLKGIKILAYSFPKRIMVNKLGFRVCLKQRQYAVSSNKNIGEVKKVSIGGSRNEKQ</sequence>
<evidence type="ECO:0000313" key="2">
    <source>
        <dbReference type="Proteomes" id="UP000182379"/>
    </source>
</evidence>